<dbReference type="GO" id="GO:0000160">
    <property type="term" value="P:phosphorelay signal transduction system"/>
    <property type="evidence" value="ECO:0007669"/>
    <property type="project" value="InterPro"/>
</dbReference>
<keyword evidence="1 2" id="KW-0597">Phosphoprotein</keyword>
<feature type="modified residue" description="4-aspartylphosphate" evidence="2">
    <location>
        <position position="69"/>
    </location>
</feature>
<dbReference type="OrthoDB" id="159357at2"/>
<organism evidence="4 5">
    <name type="scientific">Ktedonosporobacter rubrisoli</name>
    <dbReference type="NCBI Taxonomy" id="2509675"/>
    <lineage>
        <taxon>Bacteria</taxon>
        <taxon>Bacillati</taxon>
        <taxon>Chloroflexota</taxon>
        <taxon>Ktedonobacteria</taxon>
        <taxon>Ktedonobacterales</taxon>
        <taxon>Ktedonosporobacteraceae</taxon>
        <taxon>Ktedonosporobacter</taxon>
    </lineage>
</organism>
<evidence type="ECO:0000313" key="5">
    <source>
        <dbReference type="Proteomes" id="UP000290365"/>
    </source>
</evidence>
<dbReference type="AlphaFoldDB" id="A0A4P6JZ22"/>
<dbReference type="InterPro" id="IPR001789">
    <property type="entry name" value="Sig_transdc_resp-reg_receiver"/>
</dbReference>
<dbReference type="InterPro" id="IPR011006">
    <property type="entry name" value="CheY-like_superfamily"/>
</dbReference>
<accession>A0A4P6JZ22</accession>
<gene>
    <name evidence="4" type="ORF">EPA93_35485</name>
</gene>
<dbReference type="PANTHER" id="PTHR44591:SF3">
    <property type="entry name" value="RESPONSE REGULATORY DOMAIN-CONTAINING PROTEIN"/>
    <property type="match status" value="1"/>
</dbReference>
<evidence type="ECO:0000256" key="1">
    <source>
        <dbReference type="ARBA" id="ARBA00022553"/>
    </source>
</evidence>
<evidence type="ECO:0000256" key="2">
    <source>
        <dbReference type="PROSITE-ProRule" id="PRU00169"/>
    </source>
</evidence>
<dbReference type="Proteomes" id="UP000290365">
    <property type="component" value="Chromosome"/>
</dbReference>
<dbReference type="SUPFAM" id="SSF52172">
    <property type="entry name" value="CheY-like"/>
    <property type="match status" value="1"/>
</dbReference>
<dbReference type="EMBL" id="CP035758">
    <property type="protein sequence ID" value="QBD80989.1"/>
    <property type="molecule type" value="Genomic_DNA"/>
</dbReference>
<dbReference type="KEGG" id="kbs:EPA93_35485"/>
<evidence type="ECO:0000259" key="3">
    <source>
        <dbReference type="PROSITE" id="PS50110"/>
    </source>
</evidence>
<proteinExistence type="predicted"/>
<reference evidence="4 5" key="1">
    <citation type="submission" date="2019-01" db="EMBL/GenBank/DDBJ databases">
        <title>Ktedonosporobacter rubrisoli SCAWS-G2.</title>
        <authorList>
            <person name="Huang Y."/>
            <person name="Yan B."/>
        </authorList>
    </citation>
    <scope>NUCLEOTIDE SEQUENCE [LARGE SCALE GENOMIC DNA]</scope>
    <source>
        <strain evidence="4 5">SCAWS-G2</strain>
    </source>
</reference>
<sequence>MAQNQEQIFSEAQRSRLKTILIVEDDLDIGEVLTQAILQETPHRAILAADGFTALNIVSKTKPDLFILDYQLPRMNGIELYDQLHKKEELKHIPAMMISARLPQQELRQRQLLGMNKPLDLDDFFNAIERLLA</sequence>
<dbReference type="SMART" id="SM00448">
    <property type="entry name" value="REC"/>
    <property type="match status" value="1"/>
</dbReference>
<dbReference type="PANTHER" id="PTHR44591">
    <property type="entry name" value="STRESS RESPONSE REGULATOR PROTEIN 1"/>
    <property type="match status" value="1"/>
</dbReference>
<dbReference type="InterPro" id="IPR050595">
    <property type="entry name" value="Bact_response_regulator"/>
</dbReference>
<name>A0A4P6JZ22_KTERU</name>
<dbReference type="PROSITE" id="PS50110">
    <property type="entry name" value="RESPONSE_REGULATORY"/>
    <property type="match status" value="1"/>
</dbReference>
<keyword evidence="5" id="KW-1185">Reference proteome</keyword>
<feature type="domain" description="Response regulatory" evidence="3">
    <location>
        <begin position="19"/>
        <end position="132"/>
    </location>
</feature>
<dbReference type="RefSeq" id="WP_129892051.1">
    <property type="nucleotide sequence ID" value="NZ_CP035758.1"/>
</dbReference>
<dbReference type="Pfam" id="PF00072">
    <property type="entry name" value="Response_reg"/>
    <property type="match status" value="1"/>
</dbReference>
<protein>
    <submittedName>
        <fullName evidence="4">Response regulator</fullName>
    </submittedName>
</protein>
<evidence type="ECO:0000313" key="4">
    <source>
        <dbReference type="EMBL" id="QBD80989.1"/>
    </source>
</evidence>
<dbReference type="Gene3D" id="3.40.50.2300">
    <property type="match status" value="1"/>
</dbReference>